<comment type="catalytic activity">
    <reaction evidence="5">
        <text>N,N-dimethyl-1,4-phenylenediamine + anthranilate + 2 NAD(+) = 2-(4-dimethylaminophenyl)diazenylbenzoate + 2 NADH + 2 H(+)</text>
        <dbReference type="Rhea" id="RHEA:55872"/>
        <dbReference type="ChEBI" id="CHEBI:15378"/>
        <dbReference type="ChEBI" id="CHEBI:15783"/>
        <dbReference type="ChEBI" id="CHEBI:16567"/>
        <dbReference type="ChEBI" id="CHEBI:57540"/>
        <dbReference type="ChEBI" id="CHEBI:57945"/>
        <dbReference type="ChEBI" id="CHEBI:71579"/>
        <dbReference type="EC" id="1.7.1.17"/>
    </reaction>
    <physiologicalReaction direction="right-to-left" evidence="5">
        <dbReference type="Rhea" id="RHEA:55874"/>
    </physiologicalReaction>
</comment>
<dbReference type="GO" id="GO:0016655">
    <property type="term" value="F:oxidoreductase activity, acting on NAD(P)H, quinone or similar compound as acceptor"/>
    <property type="evidence" value="ECO:0007669"/>
    <property type="project" value="InterPro"/>
</dbReference>
<feature type="binding site" evidence="6">
    <location>
        <position position="10"/>
    </location>
    <ligand>
        <name>FMN</name>
        <dbReference type="ChEBI" id="CHEBI:58210"/>
    </ligand>
</feature>
<evidence type="ECO:0000313" key="8">
    <source>
        <dbReference type="EMBL" id="GGT73209.1"/>
    </source>
</evidence>
<organism evidence="8 9">
    <name type="scientific">Streptomyces phaeofaciens</name>
    <dbReference type="NCBI Taxonomy" id="68254"/>
    <lineage>
        <taxon>Bacteria</taxon>
        <taxon>Bacillati</taxon>
        <taxon>Actinomycetota</taxon>
        <taxon>Actinomycetes</taxon>
        <taxon>Kitasatosporales</taxon>
        <taxon>Streptomycetaceae</taxon>
        <taxon>Streptomyces</taxon>
    </lineage>
</organism>
<keyword evidence="2 6" id="KW-0288">FMN</keyword>
<evidence type="ECO:0000256" key="6">
    <source>
        <dbReference type="HAMAP-Rule" id="MF_01216"/>
    </source>
</evidence>
<evidence type="ECO:0000256" key="2">
    <source>
        <dbReference type="ARBA" id="ARBA00022643"/>
    </source>
</evidence>
<dbReference type="EC" id="1.7.1.17" evidence="6"/>
<keyword evidence="1 6" id="KW-0285">Flavoprotein</keyword>
<feature type="binding site" evidence="6">
    <location>
        <begin position="107"/>
        <end position="110"/>
    </location>
    <ligand>
        <name>FMN</name>
        <dbReference type="ChEBI" id="CHEBI:58210"/>
    </ligand>
</feature>
<keyword evidence="9" id="KW-1185">Reference proteome</keyword>
<dbReference type="GO" id="GO:0010181">
    <property type="term" value="F:FMN binding"/>
    <property type="evidence" value="ECO:0007669"/>
    <property type="project" value="UniProtKB-UniRule"/>
</dbReference>
<dbReference type="AlphaFoldDB" id="A0A918HK20"/>
<evidence type="ECO:0000256" key="3">
    <source>
        <dbReference type="ARBA" id="ARBA00023002"/>
    </source>
</evidence>
<comment type="similarity">
    <text evidence="6">Belongs to the azoreductase type 1 family.</text>
</comment>
<reference evidence="8" key="2">
    <citation type="submission" date="2020-09" db="EMBL/GenBank/DDBJ databases">
        <authorList>
            <person name="Sun Q."/>
            <person name="Ohkuma M."/>
        </authorList>
    </citation>
    <scope>NUCLEOTIDE SEQUENCE</scope>
    <source>
        <strain evidence="8">JCM 4125</strain>
    </source>
</reference>
<dbReference type="InterPro" id="IPR003680">
    <property type="entry name" value="Flavodoxin_fold"/>
</dbReference>
<evidence type="ECO:0000256" key="4">
    <source>
        <dbReference type="ARBA" id="ARBA00023027"/>
    </source>
</evidence>
<keyword evidence="3 6" id="KW-0560">Oxidoreductase</keyword>
<dbReference type="InterPro" id="IPR050104">
    <property type="entry name" value="FMN-dep_NADH:Q_OxRdtase_AzoR1"/>
</dbReference>
<gene>
    <name evidence="8" type="primary">acpD</name>
    <name evidence="6" type="synonym">azoR</name>
    <name evidence="8" type="ORF">GCM10010226_58970</name>
</gene>
<accession>A0A918HK20</accession>
<comment type="caution">
    <text evidence="6">Lacks conserved residue(s) required for the propagation of feature annotation.</text>
</comment>
<comment type="cofactor">
    <cofactor evidence="6">
        <name>FMN</name>
        <dbReference type="ChEBI" id="CHEBI:58210"/>
    </cofactor>
    <text evidence="6">Binds 1 FMN per subunit.</text>
</comment>
<feature type="binding site" evidence="6">
    <location>
        <begin position="15"/>
        <end position="17"/>
    </location>
    <ligand>
        <name>FMN</name>
        <dbReference type="ChEBI" id="CHEBI:58210"/>
    </ligand>
</feature>
<dbReference type="Pfam" id="PF02525">
    <property type="entry name" value="Flavodoxin_2"/>
    <property type="match status" value="1"/>
</dbReference>
<comment type="subunit">
    <text evidence="6">Homodimer.</text>
</comment>
<dbReference type="PANTHER" id="PTHR43741">
    <property type="entry name" value="FMN-DEPENDENT NADH-AZOREDUCTASE 1"/>
    <property type="match status" value="1"/>
</dbReference>
<dbReference type="HAMAP" id="MF_01216">
    <property type="entry name" value="Azoreductase_type1"/>
    <property type="match status" value="1"/>
</dbReference>
<evidence type="ECO:0000259" key="7">
    <source>
        <dbReference type="Pfam" id="PF02525"/>
    </source>
</evidence>
<dbReference type="GO" id="GO:0016652">
    <property type="term" value="F:oxidoreductase activity, acting on NAD(P)H as acceptor"/>
    <property type="evidence" value="ECO:0007669"/>
    <property type="project" value="UniProtKB-UniRule"/>
</dbReference>
<evidence type="ECO:0000256" key="5">
    <source>
        <dbReference type="ARBA" id="ARBA00048542"/>
    </source>
</evidence>
<dbReference type="EMBL" id="BMSA01000020">
    <property type="protein sequence ID" value="GGT73209.1"/>
    <property type="molecule type" value="Genomic_DNA"/>
</dbReference>
<dbReference type="GO" id="GO:0009055">
    <property type="term" value="F:electron transfer activity"/>
    <property type="evidence" value="ECO:0007669"/>
    <property type="project" value="UniProtKB-UniRule"/>
</dbReference>
<reference evidence="8" key="1">
    <citation type="journal article" date="2014" name="Int. J. Syst. Evol. Microbiol.">
        <title>Complete genome sequence of Corynebacterium casei LMG S-19264T (=DSM 44701T), isolated from a smear-ripened cheese.</title>
        <authorList>
            <consortium name="US DOE Joint Genome Institute (JGI-PGF)"/>
            <person name="Walter F."/>
            <person name="Albersmeier A."/>
            <person name="Kalinowski J."/>
            <person name="Ruckert C."/>
        </authorList>
    </citation>
    <scope>NUCLEOTIDE SEQUENCE</scope>
    <source>
        <strain evidence="8">JCM 4125</strain>
    </source>
</reference>
<comment type="catalytic activity">
    <reaction evidence="6">
        <text>2 a quinone + NADH + H(+) = 2 a 1,4-benzosemiquinone + NAD(+)</text>
        <dbReference type="Rhea" id="RHEA:65952"/>
        <dbReference type="ChEBI" id="CHEBI:15378"/>
        <dbReference type="ChEBI" id="CHEBI:57540"/>
        <dbReference type="ChEBI" id="CHEBI:57945"/>
        <dbReference type="ChEBI" id="CHEBI:132124"/>
        <dbReference type="ChEBI" id="CHEBI:134225"/>
    </reaction>
</comment>
<dbReference type="Proteomes" id="UP000646776">
    <property type="component" value="Unassembled WGS sequence"/>
</dbReference>
<comment type="function">
    <text evidence="6">Also exhibits azoreductase activity. Catalyzes the reductive cleavage of the azo bond in aromatic azo compounds to the corresponding amines.</text>
</comment>
<dbReference type="Gene3D" id="3.40.50.360">
    <property type="match status" value="1"/>
</dbReference>
<dbReference type="InterPro" id="IPR029039">
    <property type="entry name" value="Flavoprotein-like_sf"/>
</dbReference>
<keyword evidence="4 6" id="KW-0520">NAD</keyword>
<dbReference type="PANTHER" id="PTHR43741:SF4">
    <property type="entry name" value="FMN-DEPENDENT NADH:QUINONE OXIDOREDUCTASE"/>
    <property type="match status" value="1"/>
</dbReference>
<dbReference type="RefSeq" id="WP_189714579.1">
    <property type="nucleotide sequence ID" value="NZ_BMSA01000020.1"/>
</dbReference>
<name>A0A918HK20_9ACTN</name>
<proteinExistence type="inferred from homology"/>
<dbReference type="InterPro" id="IPR023048">
    <property type="entry name" value="NADH:quinone_OxRdtase_FMN_depd"/>
</dbReference>
<comment type="caution">
    <text evidence="8">The sequence shown here is derived from an EMBL/GenBank/DDBJ whole genome shotgun (WGS) entry which is preliminary data.</text>
</comment>
<feature type="domain" description="Flavodoxin-like fold" evidence="7">
    <location>
        <begin position="3"/>
        <end position="194"/>
    </location>
</feature>
<evidence type="ECO:0000256" key="1">
    <source>
        <dbReference type="ARBA" id="ARBA00022630"/>
    </source>
</evidence>
<comment type="function">
    <text evidence="6">Quinone reductase that provides resistance to thiol-specific stress caused by electrophilic quinones.</text>
</comment>
<dbReference type="SUPFAM" id="SSF52218">
    <property type="entry name" value="Flavoproteins"/>
    <property type="match status" value="1"/>
</dbReference>
<sequence length="223" mass="24011">MPTLLHLDSSPRRGSVSRRISGEFADAWRKAHPDGTHVHRDLAADPVPHVDHAQIEVMHRLETEGVRDLAVARDAGRSAEEKASWAVTWPLIEELLAADTILLGVPMYNFSVPSTFKAWFDRVLIAPLIVDPATGEGPLSGKKVVVASARGGAYGPGTPRQDSDHQEPYLKSALAMVGLAADLTFLHAELTKSAHVPRLAQFKELAATSYETALDGARTQGGA</sequence>
<dbReference type="EC" id="1.6.5.-" evidence="6"/>
<evidence type="ECO:0000313" key="9">
    <source>
        <dbReference type="Proteomes" id="UP000646776"/>
    </source>
</evidence>
<protein>
    <recommendedName>
        <fullName evidence="6">FMN dependent NADH:quinone oxidoreductase</fullName>
        <ecNumber evidence="6">1.6.5.-</ecNumber>
    </recommendedName>
    <alternativeName>
        <fullName evidence="6">Azo-dye reductase</fullName>
    </alternativeName>
    <alternativeName>
        <fullName evidence="6">FMN-dependent NADH-azo compound oxidoreductase</fullName>
    </alternativeName>
    <alternativeName>
        <fullName evidence="6">FMN-dependent NADH-azoreductase</fullName>
        <ecNumber evidence="6">1.7.1.17</ecNumber>
    </alternativeName>
</protein>